<accession>A0A2T5B822</accession>
<evidence type="ECO:0000256" key="1">
    <source>
        <dbReference type="SAM" id="MobiDB-lite"/>
    </source>
</evidence>
<dbReference type="OrthoDB" id="7889162at2"/>
<proteinExistence type="predicted"/>
<name>A0A2T5B822_MYCDI</name>
<dbReference type="RefSeq" id="WP_108002870.1">
    <property type="nucleotide sequence ID" value="NZ_JBHEEX010000013.1"/>
</dbReference>
<evidence type="ECO:0000256" key="2">
    <source>
        <dbReference type="SAM" id="Phobius"/>
    </source>
</evidence>
<feature type="region of interest" description="Disordered" evidence="1">
    <location>
        <begin position="171"/>
        <end position="201"/>
    </location>
</feature>
<dbReference type="AlphaFoldDB" id="A0A2T5B822"/>
<feature type="compositionally biased region" description="Polar residues" evidence="1">
    <location>
        <begin position="39"/>
        <end position="58"/>
    </location>
</feature>
<dbReference type="Proteomes" id="UP000241247">
    <property type="component" value="Unassembled WGS sequence"/>
</dbReference>
<comment type="caution">
    <text evidence="3">The sequence shown here is derived from an EMBL/GenBank/DDBJ whole genome shotgun (WGS) entry which is preliminary data.</text>
</comment>
<evidence type="ECO:0000313" key="3">
    <source>
        <dbReference type="EMBL" id="PTM95128.1"/>
    </source>
</evidence>
<organism evidence="3 4">
    <name type="scientific">Mycoplana dimorpha</name>
    <dbReference type="NCBI Taxonomy" id="28320"/>
    <lineage>
        <taxon>Bacteria</taxon>
        <taxon>Pseudomonadati</taxon>
        <taxon>Pseudomonadota</taxon>
        <taxon>Alphaproteobacteria</taxon>
        <taxon>Hyphomicrobiales</taxon>
        <taxon>Rhizobiaceae</taxon>
        <taxon>Mycoplana</taxon>
    </lineage>
</organism>
<evidence type="ECO:0000313" key="4">
    <source>
        <dbReference type="Proteomes" id="UP000241247"/>
    </source>
</evidence>
<evidence type="ECO:0008006" key="5">
    <source>
        <dbReference type="Google" id="ProtNLM"/>
    </source>
</evidence>
<protein>
    <recommendedName>
        <fullName evidence="5">Nutrient deprivation-induced protein</fullName>
    </recommendedName>
</protein>
<keyword evidence="4" id="KW-1185">Reference proteome</keyword>
<sequence>MSNPFEGDGTIVPEGQRPVNPSVAEPRATAGEPRDTEPRQGTAQSSTGELTQSLQEDVQTLGQLAKDQTRQVKEAAGKLAADQKGFAASKVSGVAAAISKVGAELEQSDQPEVGRYARQIGDSLQNFAGEIKDRDLGEIAHMAEDFGRRQPLAFLGMAALAGLVTSRFVMASSRRRPRRTASTGTTSVRQGPQDQEGMYNG</sequence>
<keyword evidence="2" id="KW-0472">Membrane</keyword>
<keyword evidence="2" id="KW-0812">Transmembrane</keyword>
<feature type="region of interest" description="Disordered" evidence="1">
    <location>
        <begin position="1"/>
        <end position="58"/>
    </location>
</feature>
<feature type="transmembrane region" description="Helical" evidence="2">
    <location>
        <begin position="152"/>
        <end position="170"/>
    </location>
</feature>
<dbReference type="EMBL" id="PZZZ01000004">
    <property type="protein sequence ID" value="PTM95128.1"/>
    <property type="molecule type" value="Genomic_DNA"/>
</dbReference>
<keyword evidence="2" id="KW-1133">Transmembrane helix</keyword>
<reference evidence="3 4" key="1">
    <citation type="submission" date="2018-04" db="EMBL/GenBank/DDBJ databases">
        <title>Genomic Encyclopedia of Type Strains, Phase IV (KMG-IV): sequencing the most valuable type-strain genomes for metagenomic binning, comparative biology and taxonomic classification.</title>
        <authorList>
            <person name="Goeker M."/>
        </authorList>
    </citation>
    <scope>NUCLEOTIDE SEQUENCE [LARGE SCALE GENOMIC DNA]</scope>
    <source>
        <strain evidence="3 4">DSM 7138</strain>
    </source>
</reference>
<gene>
    <name evidence="3" type="ORF">C7449_104193</name>
</gene>